<evidence type="ECO:0000313" key="2">
    <source>
        <dbReference type="EMBL" id="KAJ9592274.1"/>
    </source>
</evidence>
<organism evidence="2 3">
    <name type="scientific">Diploptera punctata</name>
    <name type="common">Pacific beetle cockroach</name>
    <dbReference type="NCBI Taxonomy" id="6984"/>
    <lineage>
        <taxon>Eukaryota</taxon>
        <taxon>Metazoa</taxon>
        <taxon>Ecdysozoa</taxon>
        <taxon>Arthropoda</taxon>
        <taxon>Hexapoda</taxon>
        <taxon>Insecta</taxon>
        <taxon>Pterygota</taxon>
        <taxon>Neoptera</taxon>
        <taxon>Polyneoptera</taxon>
        <taxon>Dictyoptera</taxon>
        <taxon>Blattodea</taxon>
        <taxon>Blaberoidea</taxon>
        <taxon>Blaberidae</taxon>
        <taxon>Diplopterinae</taxon>
        <taxon>Diploptera</taxon>
    </lineage>
</organism>
<proteinExistence type="predicted"/>
<evidence type="ECO:0000256" key="1">
    <source>
        <dbReference type="SAM" id="MobiDB-lite"/>
    </source>
</evidence>
<keyword evidence="3" id="KW-1185">Reference proteome</keyword>
<dbReference type="EMBL" id="JASPKZ010003842">
    <property type="protein sequence ID" value="KAJ9592274.1"/>
    <property type="molecule type" value="Genomic_DNA"/>
</dbReference>
<protein>
    <submittedName>
        <fullName evidence="2">Uncharacterized protein</fullName>
    </submittedName>
</protein>
<dbReference type="AlphaFoldDB" id="A0AAD8EJI6"/>
<reference evidence="2" key="2">
    <citation type="submission" date="2023-05" db="EMBL/GenBank/DDBJ databases">
        <authorList>
            <person name="Fouks B."/>
        </authorList>
    </citation>
    <scope>NUCLEOTIDE SEQUENCE</scope>
    <source>
        <strain evidence="2">Stay&amp;Tobe</strain>
        <tissue evidence="2">Testes</tissue>
    </source>
</reference>
<evidence type="ECO:0000313" key="3">
    <source>
        <dbReference type="Proteomes" id="UP001233999"/>
    </source>
</evidence>
<name>A0AAD8EJI6_DIPPU</name>
<feature type="region of interest" description="Disordered" evidence="1">
    <location>
        <begin position="79"/>
        <end position="99"/>
    </location>
</feature>
<feature type="non-terminal residue" evidence="2">
    <location>
        <position position="99"/>
    </location>
</feature>
<comment type="caution">
    <text evidence="2">The sequence shown here is derived from an EMBL/GenBank/DDBJ whole genome shotgun (WGS) entry which is preliminary data.</text>
</comment>
<reference evidence="2" key="1">
    <citation type="journal article" date="2023" name="IScience">
        <title>Live-bearing cockroach genome reveals convergent evolutionary mechanisms linked to viviparity in insects and beyond.</title>
        <authorList>
            <person name="Fouks B."/>
            <person name="Harrison M.C."/>
            <person name="Mikhailova A.A."/>
            <person name="Marchal E."/>
            <person name="English S."/>
            <person name="Carruthers M."/>
            <person name="Jennings E.C."/>
            <person name="Chiamaka E.L."/>
            <person name="Frigard R.A."/>
            <person name="Pippel M."/>
            <person name="Attardo G.M."/>
            <person name="Benoit J.B."/>
            <person name="Bornberg-Bauer E."/>
            <person name="Tobe S.S."/>
        </authorList>
    </citation>
    <scope>NUCLEOTIDE SEQUENCE</scope>
    <source>
        <strain evidence="2">Stay&amp;Tobe</strain>
    </source>
</reference>
<sequence length="99" mass="11011">GLRTLRVAQHAKRLSHLSANTASEPKSANVRTHLPELIAHIDIIGPLPPTRLSLLLDGIRYVFSLVGGLAPRTHNRRRHRSLRSTKTRTTSYHSCSNGM</sequence>
<gene>
    <name evidence="2" type="ORF">L9F63_001170</name>
</gene>
<dbReference type="Proteomes" id="UP001233999">
    <property type="component" value="Unassembled WGS sequence"/>
</dbReference>
<accession>A0AAD8EJI6</accession>
<feature type="non-terminal residue" evidence="2">
    <location>
        <position position="1"/>
    </location>
</feature>